<reference evidence="2" key="1">
    <citation type="submission" date="2022-11" db="UniProtKB">
        <authorList>
            <consortium name="WormBaseParasite"/>
        </authorList>
    </citation>
    <scope>IDENTIFICATION</scope>
</reference>
<protein>
    <submittedName>
        <fullName evidence="2">Uncharacterized protein</fullName>
    </submittedName>
</protein>
<name>A0AC35FG96_9BILA</name>
<organism evidence="1 2">
    <name type="scientific">Panagrolaimus sp. PS1159</name>
    <dbReference type="NCBI Taxonomy" id="55785"/>
    <lineage>
        <taxon>Eukaryota</taxon>
        <taxon>Metazoa</taxon>
        <taxon>Ecdysozoa</taxon>
        <taxon>Nematoda</taxon>
        <taxon>Chromadorea</taxon>
        <taxon>Rhabditida</taxon>
        <taxon>Tylenchina</taxon>
        <taxon>Panagrolaimomorpha</taxon>
        <taxon>Panagrolaimoidea</taxon>
        <taxon>Panagrolaimidae</taxon>
        <taxon>Panagrolaimus</taxon>
    </lineage>
</organism>
<dbReference type="Proteomes" id="UP000887580">
    <property type="component" value="Unplaced"/>
</dbReference>
<accession>A0AC35FG96</accession>
<dbReference type="WBParaSite" id="PS1159_v2.g17210.t1">
    <property type="protein sequence ID" value="PS1159_v2.g17210.t1"/>
    <property type="gene ID" value="PS1159_v2.g17210"/>
</dbReference>
<sequence length="191" mass="21219">MATKKYTKDELSAMIKKKSKLIELVEKEKTTEKHKVFEVSVLENGKKAPTNFIQCKICEKLLVKEGGHLKTHLDKCYSKKRPAKQSIGAFMGNALSSSESKQITDTVGRYALEAGISFYRCGQPEMKRLVTDLVNIGARHGAQITSEGLTFDRKSVKNSALSTSAKRIHRFKPILKSAAENGEICFALDHG</sequence>
<evidence type="ECO:0000313" key="2">
    <source>
        <dbReference type="WBParaSite" id="PS1159_v2.g17210.t1"/>
    </source>
</evidence>
<evidence type="ECO:0000313" key="1">
    <source>
        <dbReference type="Proteomes" id="UP000887580"/>
    </source>
</evidence>
<proteinExistence type="predicted"/>